<keyword evidence="1" id="KW-0472">Membrane</keyword>
<dbReference type="OrthoDB" id="671726at2"/>
<dbReference type="Proteomes" id="UP000198942">
    <property type="component" value="Unassembled WGS sequence"/>
</dbReference>
<sequence length="177" mass="20306">MNRPKSEIYNDSVCVYVSVNVSNPLWGKVALILANLFILTIIGLGIAWQIPLMIICFGLLFVSLIKYSLWNFCGCENLIINTRAVSYQHNYGLFKTRYVTKRLQSRLIISHSVYKACSGCVLCSFGSYKQIDNTPFELYNMIFPMTEVDAKYLNASIEKLFIDDMSKRYDLPQIILN</sequence>
<evidence type="ECO:0000313" key="3">
    <source>
        <dbReference type="Proteomes" id="UP000198942"/>
    </source>
</evidence>
<name>A0A1H8NNK3_9SPHI</name>
<keyword evidence="1" id="KW-0812">Transmembrane</keyword>
<gene>
    <name evidence="2" type="ORF">SAMN05192574_10726</name>
</gene>
<keyword evidence="3" id="KW-1185">Reference proteome</keyword>
<accession>A0A1H8NNK3</accession>
<reference evidence="3" key="1">
    <citation type="submission" date="2016-10" db="EMBL/GenBank/DDBJ databases">
        <authorList>
            <person name="Varghese N."/>
            <person name="Submissions S."/>
        </authorList>
    </citation>
    <scope>NUCLEOTIDE SEQUENCE [LARGE SCALE GENOMIC DNA]</scope>
    <source>
        <strain evidence="3">Gh-48</strain>
    </source>
</reference>
<proteinExistence type="predicted"/>
<dbReference type="AlphaFoldDB" id="A0A1H8NNK3"/>
<feature type="transmembrane region" description="Helical" evidence="1">
    <location>
        <begin position="52"/>
        <end position="70"/>
    </location>
</feature>
<evidence type="ECO:0000313" key="2">
    <source>
        <dbReference type="EMBL" id="SEO31152.1"/>
    </source>
</evidence>
<keyword evidence="1" id="KW-1133">Transmembrane helix</keyword>
<feature type="transmembrane region" description="Helical" evidence="1">
    <location>
        <begin position="25"/>
        <end position="45"/>
    </location>
</feature>
<evidence type="ECO:0000256" key="1">
    <source>
        <dbReference type="SAM" id="Phobius"/>
    </source>
</evidence>
<organism evidence="2 3">
    <name type="scientific">Mucilaginibacter gossypiicola</name>
    <dbReference type="NCBI Taxonomy" id="551995"/>
    <lineage>
        <taxon>Bacteria</taxon>
        <taxon>Pseudomonadati</taxon>
        <taxon>Bacteroidota</taxon>
        <taxon>Sphingobacteriia</taxon>
        <taxon>Sphingobacteriales</taxon>
        <taxon>Sphingobacteriaceae</taxon>
        <taxon>Mucilaginibacter</taxon>
    </lineage>
</organism>
<dbReference type="EMBL" id="FOCL01000007">
    <property type="protein sequence ID" value="SEO31152.1"/>
    <property type="molecule type" value="Genomic_DNA"/>
</dbReference>
<dbReference type="RefSeq" id="WP_091213902.1">
    <property type="nucleotide sequence ID" value="NZ_FOCL01000007.1"/>
</dbReference>
<protein>
    <submittedName>
        <fullName evidence="2">Uncharacterized protein</fullName>
    </submittedName>
</protein>